<feature type="domain" description="Cathepsin propeptide inhibitor" evidence="9">
    <location>
        <begin position="34"/>
        <end position="91"/>
    </location>
</feature>
<dbReference type="Pfam" id="PF08246">
    <property type="entry name" value="Inhibitor_I29"/>
    <property type="match status" value="2"/>
</dbReference>
<feature type="signal peptide" evidence="7">
    <location>
        <begin position="1"/>
        <end position="22"/>
    </location>
</feature>
<dbReference type="InterPro" id="IPR039417">
    <property type="entry name" value="Peptidase_C1A_papain-like"/>
</dbReference>
<evidence type="ECO:0000256" key="7">
    <source>
        <dbReference type="SAM" id="SignalP"/>
    </source>
</evidence>
<dbReference type="PRINTS" id="PR00705">
    <property type="entry name" value="PAPAIN"/>
</dbReference>
<keyword evidence="11" id="KW-1185">Reference proteome</keyword>
<dbReference type="InterPro" id="IPR013128">
    <property type="entry name" value="Peptidase_C1A"/>
</dbReference>
<protein>
    <submittedName>
        <fullName evidence="10">Uncharacterized protein</fullName>
    </submittedName>
</protein>
<dbReference type="InterPro" id="IPR000668">
    <property type="entry name" value="Peptidase_C1A_C"/>
</dbReference>
<gene>
    <name evidence="10" type="ORF">RJ640_002591</name>
</gene>
<dbReference type="PROSITE" id="PS00639">
    <property type="entry name" value="THIOL_PROTEASE_HIS"/>
    <property type="match status" value="2"/>
</dbReference>
<dbReference type="AlphaFoldDB" id="A0AA88UFZ0"/>
<dbReference type="CDD" id="cd02248">
    <property type="entry name" value="Peptidase_C1A"/>
    <property type="match status" value="2"/>
</dbReference>
<dbReference type="InterPro" id="IPR000169">
    <property type="entry name" value="Pept_cys_AS"/>
</dbReference>
<evidence type="ECO:0000256" key="3">
    <source>
        <dbReference type="ARBA" id="ARBA00022729"/>
    </source>
</evidence>
<keyword evidence="6" id="KW-1015">Disulfide bond</keyword>
<dbReference type="SMART" id="SM00645">
    <property type="entry name" value="Pept_C1"/>
    <property type="match status" value="2"/>
</dbReference>
<feature type="chain" id="PRO_5041742038" evidence="7">
    <location>
        <begin position="23"/>
        <end position="655"/>
    </location>
</feature>
<dbReference type="SUPFAM" id="SSF54001">
    <property type="entry name" value="Cysteine proteinases"/>
    <property type="match status" value="2"/>
</dbReference>
<evidence type="ECO:0000259" key="8">
    <source>
        <dbReference type="SMART" id="SM00645"/>
    </source>
</evidence>
<feature type="domain" description="Cathepsin propeptide inhibitor" evidence="9">
    <location>
        <begin position="356"/>
        <end position="413"/>
    </location>
</feature>
<feature type="domain" description="Peptidase C1A papain C-terminal" evidence="8">
    <location>
        <begin position="439"/>
        <end position="654"/>
    </location>
</feature>
<dbReference type="PANTHER" id="PTHR12411">
    <property type="entry name" value="CYSTEINE PROTEASE FAMILY C1-RELATED"/>
    <property type="match status" value="1"/>
</dbReference>
<evidence type="ECO:0000313" key="10">
    <source>
        <dbReference type="EMBL" id="KAK2981058.1"/>
    </source>
</evidence>
<accession>A0AA88UFZ0</accession>
<proteinExistence type="inferred from homology"/>
<feature type="domain" description="Peptidase C1A papain C-terminal" evidence="8">
    <location>
        <begin position="116"/>
        <end position="323"/>
    </location>
</feature>
<keyword evidence="2" id="KW-0645">Protease</keyword>
<keyword evidence="4" id="KW-0378">Hydrolase</keyword>
<evidence type="ECO:0000256" key="5">
    <source>
        <dbReference type="ARBA" id="ARBA00022807"/>
    </source>
</evidence>
<dbReference type="InterPro" id="IPR025661">
    <property type="entry name" value="Pept_asp_AS"/>
</dbReference>
<evidence type="ECO:0000256" key="4">
    <source>
        <dbReference type="ARBA" id="ARBA00022801"/>
    </source>
</evidence>
<sequence length="655" mass="71795">MASKVVFATLFIFGLWASQTTARSLFEAPVKLTHEQWMVRYGRVYKSEAEKQMRSEIYNHNVEYIESFNKAGTRTYTLGINAFTDMTSEEFRIRNGYKSPVAPKPTEFKYGSVTDVPDSVDWRDLGAVTAVKDQGMCGSCWAFSAVGSMEGIVQITTDKLIALSEQQVVDCDTHGEDEGCMGGYMYTAMEFIINNGGLANNTAYPYRGNDGNCSTNVTIVASINGFQNVPANNESALLSAVAHQPVSVAIDASSMNFQFYASGVFSEDCGTFLDHGVTAVGYGTSDDGKKYWLVKNSWGNSWGYDGYIRIARDVAAKEVSTMAWKVFFTTLLILGMWASLTTARSLNEEAPPKLTHEQWMARYGRVYKDEVEKDIRSKVYSDNVEFIETFNKARTHTYKLGVNAFADLTNEEFRSRNGYKMSSSPPSPTTFKYEGVSDVPISVDWRDQGAVTAVKDQGQCGSCWAFSTVGSMEGIVQISTDKLISLSEQQLVDCDVKGTDQGCWGGLMSRAMEFIINNGGLANETAYPYKATDGNCSTNVSIAASINGFENVPVNNETALLSAVANQPVSVAIDASSPNFQFYKSGVFSADCGTFLDHGVTAVGYGTTDDGKKYWLLKNSWGNSWGYDGYIRIARDVAAKEGECGIAMMATYPLA</sequence>
<evidence type="ECO:0000256" key="1">
    <source>
        <dbReference type="ARBA" id="ARBA00008455"/>
    </source>
</evidence>
<comment type="similarity">
    <text evidence="1">Belongs to the peptidase C1 family.</text>
</comment>
<dbReference type="InterPro" id="IPR013201">
    <property type="entry name" value="Prot_inhib_I29"/>
</dbReference>
<dbReference type="PROSITE" id="PS00139">
    <property type="entry name" value="THIOL_PROTEASE_CYS"/>
    <property type="match status" value="2"/>
</dbReference>
<dbReference type="FunFam" id="3.90.70.10:FF:000023">
    <property type="entry name" value="Senescence-specific cysteine protease SAG39"/>
    <property type="match status" value="2"/>
</dbReference>
<reference evidence="10" key="1">
    <citation type="submission" date="2022-12" db="EMBL/GenBank/DDBJ databases">
        <title>Draft genome assemblies for two species of Escallonia (Escalloniales).</title>
        <authorList>
            <person name="Chanderbali A."/>
            <person name="Dervinis C."/>
            <person name="Anghel I."/>
            <person name="Soltis D."/>
            <person name="Soltis P."/>
            <person name="Zapata F."/>
        </authorList>
    </citation>
    <scope>NUCLEOTIDE SEQUENCE</scope>
    <source>
        <strain evidence="10">UCBG92.1500</strain>
        <tissue evidence="10">Leaf</tissue>
    </source>
</reference>
<dbReference type="EMBL" id="JAVXUO010001567">
    <property type="protein sequence ID" value="KAK2981058.1"/>
    <property type="molecule type" value="Genomic_DNA"/>
</dbReference>
<keyword evidence="3 7" id="KW-0732">Signal</keyword>
<dbReference type="InterPro" id="IPR038765">
    <property type="entry name" value="Papain-like_cys_pep_sf"/>
</dbReference>
<evidence type="ECO:0000256" key="2">
    <source>
        <dbReference type="ARBA" id="ARBA00022670"/>
    </source>
</evidence>
<dbReference type="Proteomes" id="UP001187471">
    <property type="component" value="Unassembled WGS sequence"/>
</dbReference>
<dbReference type="Pfam" id="PF00112">
    <property type="entry name" value="Peptidase_C1"/>
    <property type="match status" value="2"/>
</dbReference>
<dbReference type="GO" id="GO:0006508">
    <property type="term" value="P:proteolysis"/>
    <property type="evidence" value="ECO:0007669"/>
    <property type="project" value="UniProtKB-KW"/>
</dbReference>
<comment type="caution">
    <text evidence="10">The sequence shown here is derived from an EMBL/GenBank/DDBJ whole genome shotgun (WGS) entry which is preliminary data.</text>
</comment>
<dbReference type="GO" id="GO:0008234">
    <property type="term" value="F:cysteine-type peptidase activity"/>
    <property type="evidence" value="ECO:0007669"/>
    <property type="project" value="UniProtKB-KW"/>
</dbReference>
<keyword evidence="5" id="KW-0788">Thiol protease</keyword>
<dbReference type="PROSITE" id="PS00640">
    <property type="entry name" value="THIOL_PROTEASE_ASN"/>
    <property type="match status" value="2"/>
</dbReference>
<organism evidence="10 11">
    <name type="scientific">Escallonia rubra</name>
    <dbReference type="NCBI Taxonomy" id="112253"/>
    <lineage>
        <taxon>Eukaryota</taxon>
        <taxon>Viridiplantae</taxon>
        <taxon>Streptophyta</taxon>
        <taxon>Embryophyta</taxon>
        <taxon>Tracheophyta</taxon>
        <taxon>Spermatophyta</taxon>
        <taxon>Magnoliopsida</taxon>
        <taxon>eudicotyledons</taxon>
        <taxon>Gunneridae</taxon>
        <taxon>Pentapetalae</taxon>
        <taxon>asterids</taxon>
        <taxon>campanulids</taxon>
        <taxon>Escalloniales</taxon>
        <taxon>Escalloniaceae</taxon>
        <taxon>Escallonia</taxon>
    </lineage>
</organism>
<name>A0AA88UFZ0_9ASTE</name>
<dbReference type="SMART" id="SM00848">
    <property type="entry name" value="Inhibitor_I29"/>
    <property type="match status" value="2"/>
</dbReference>
<evidence type="ECO:0000259" key="9">
    <source>
        <dbReference type="SMART" id="SM00848"/>
    </source>
</evidence>
<dbReference type="InterPro" id="IPR025660">
    <property type="entry name" value="Pept_his_AS"/>
</dbReference>
<evidence type="ECO:0000313" key="11">
    <source>
        <dbReference type="Proteomes" id="UP001187471"/>
    </source>
</evidence>
<dbReference type="Gene3D" id="3.90.70.10">
    <property type="entry name" value="Cysteine proteinases"/>
    <property type="match status" value="2"/>
</dbReference>
<evidence type="ECO:0000256" key="6">
    <source>
        <dbReference type="ARBA" id="ARBA00023157"/>
    </source>
</evidence>